<evidence type="ECO:0000256" key="6">
    <source>
        <dbReference type="ARBA" id="ARBA00022989"/>
    </source>
</evidence>
<dbReference type="EMBL" id="SMZO01000090">
    <property type="protein sequence ID" value="TDL82012.1"/>
    <property type="molecule type" value="Genomic_DNA"/>
</dbReference>
<comment type="subunit">
    <text evidence="9">The complex comprises the extracytoplasmic solute receptor protein and the two transmembrane proteins.</text>
</comment>
<dbReference type="OrthoDB" id="4250245at2"/>
<comment type="caution">
    <text evidence="9">Lacks conserved residue(s) required for the propagation of feature annotation.</text>
</comment>
<dbReference type="Proteomes" id="UP000294562">
    <property type="component" value="Unassembled WGS sequence"/>
</dbReference>
<evidence type="ECO:0000256" key="5">
    <source>
        <dbReference type="ARBA" id="ARBA00022692"/>
    </source>
</evidence>
<dbReference type="InterPro" id="IPR055348">
    <property type="entry name" value="DctQ"/>
</dbReference>
<dbReference type="GO" id="GO:0022857">
    <property type="term" value="F:transmembrane transporter activity"/>
    <property type="evidence" value="ECO:0007669"/>
    <property type="project" value="UniProtKB-UniRule"/>
</dbReference>
<evidence type="ECO:0000256" key="7">
    <source>
        <dbReference type="ARBA" id="ARBA00023136"/>
    </source>
</evidence>
<keyword evidence="5 9" id="KW-0812">Transmembrane</keyword>
<dbReference type="AlphaFoldDB" id="A0A4R6AFX2"/>
<keyword evidence="4 9" id="KW-0997">Cell inner membrane</keyword>
<evidence type="ECO:0000256" key="4">
    <source>
        <dbReference type="ARBA" id="ARBA00022519"/>
    </source>
</evidence>
<comment type="similarity">
    <text evidence="8 9">Belongs to the TRAP transporter small permease family.</text>
</comment>
<reference evidence="11 12" key="1">
    <citation type="submission" date="2019-03" db="EMBL/GenBank/DDBJ databases">
        <title>Rhodobacteraceae bacterium SM1902, a new member of the family Rhodobacteraceae isolated from Yantai.</title>
        <authorList>
            <person name="Sun Y."/>
        </authorList>
    </citation>
    <scope>NUCLEOTIDE SEQUENCE [LARGE SCALE GENOMIC DNA]</scope>
    <source>
        <strain evidence="11 12">SM1902</strain>
    </source>
</reference>
<keyword evidence="12" id="KW-1185">Reference proteome</keyword>
<comment type="function">
    <text evidence="9">Part of the tripartite ATP-independent periplasmic (TRAP) transport system.</text>
</comment>
<feature type="transmembrane region" description="Helical" evidence="9">
    <location>
        <begin position="67"/>
        <end position="87"/>
    </location>
</feature>
<gene>
    <name evidence="11" type="ORF">E2L05_19585</name>
</gene>
<name>A0A4R6AFX2_9RHOB</name>
<evidence type="ECO:0000256" key="9">
    <source>
        <dbReference type="RuleBase" id="RU369079"/>
    </source>
</evidence>
<keyword evidence="7 9" id="KW-0472">Membrane</keyword>
<evidence type="ECO:0000259" key="10">
    <source>
        <dbReference type="Pfam" id="PF04290"/>
    </source>
</evidence>
<protein>
    <recommendedName>
        <fullName evidence="9">TRAP transporter small permease protein</fullName>
    </recommendedName>
</protein>
<feature type="domain" description="Tripartite ATP-independent periplasmic transporters DctQ component" evidence="10">
    <location>
        <begin position="1"/>
        <end position="129"/>
    </location>
</feature>
<dbReference type="Pfam" id="PF04290">
    <property type="entry name" value="DctQ"/>
    <property type="match status" value="1"/>
</dbReference>
<organism evidence="11 12">
    <name type="scientific">Meridianimarinicoccus aquatilis</name>
    <dbReference type="NCBI Taxonomy" id="2552766"/>
    <lineage>
        <taxon>Bacteria</taxon>
        <taxon>Pseudomonadati</taxon>
        <taxon>Pseudomonadota</taxon>
        <taxon>Alphaproteobacteria</taxon>
        <taxon>Rhodobacterales</taxon>
        <taxon>Paracoccaceae</taxon>
        <taxon>Meridianimarinicoccus</taxon>
    </lineage>
</organism>
<dbReference type="PANTHER" id="PTHR35011">
    <property type="entry name" value="2,3-DIKETO-L-GULONATE TRAP TRANSPORTER SMALL PERMEASE PROTEIN YIAM"/>
    <property type="match status" value="1"/>
</dbReference>
<accession>A0A4R6AFX2</accession>
<feature type="transmembrane region" description="Helical" evidence="9">
    <location>
        <begin position="26"/>
        <end position="46"/>
    </location>
</feature>
<feature type="transmembrane region" description="Helical" evidence="9">
    <location>
        <begin position="107"/>
        <end position="125"/>
    </location>
</feature>
<proteinExistence type="inferred from homology"/>
<evidence type="ECO:0000256" key="1">
    <source>
        <dbReference type="ARBA" id="ARBA00004429"/>
    </source>
</evidence>
<evidence type="ECO:0000313" key="12">
    <source>
        <dbReference type="Proteomes" id="UP000294562"/>
    </source>
</evidence>
<dbReference type="InterPro" id="IPR007387">
    <property type="entry name" value="TRAP_DctQ"/>
</dbReference>
<comment type="subcellular location">
    <subcellularLocation>
        <location evidence="1 9">Cell inner membrane</location>
        <topology evidence="1 9">Multi-pass membrane protein</topology>
    </subcellularLocation>
</comment>
<dbReference type="GO" id="GO:0015740">
    <property type="term" value="P:C4-dicarboxylate transport"/>
    <property type="evidence" value="ECO:0007669"/>
    <property type="project" value="TreeGrafter"/>
</dbReference>
<evidence type="ECO:0000313" key="11">
    <source>
        <dbReference type="EMBL" id="TDL82012.1"/>
    </source>
</evidence>
<sequence>MLGLLVTQVLMRYFLGAPPSWTEEMAIILFTWLVLLYATVGLRERFHVAIETIPVKWGLAYHMSERLVALLAFVFGSVTLTAGISYVQRTSGQKTAALQIPIEALYLSVPVCGALLILHSVALFIEPVRPQSPRPDIQ</sequence>
<evidence type="ECO:0000256" key="2">
    <source>
        <dbReference type="ARBA" id="ARBA00022448"/>
    </source>
</evidence>
<keyword evidence="3" id="KW-1003">Cell membrane</keyword>
<keyword evidence="6 9" id="KW-1133">Transmembrane helix</keyword>
<comment type="caution">
    <text evidence="11">The sequence shown here is derived from an EMBL/GenBank/DDBJ whole genome shotgun (WGS) entry which is preliminary data.</text>
</comment>
<dbReference type="PANTHER" id="PTHR35011:SF2">
    <property type="entry name" value="2,3-DIKETO-L-GULONATE TRAP TRANSPORTER SMALL PERMEASE PROTEIN YIAM"/>
    <property type="match status" value="1"/>
</dbReference>
<keyword evidence="2 9" id="KW-0813">Transport</keyword>
<evidence type="ECO:0000256" key="8">
    <source>
        <dbReference type="ARBA" id="ARBA00038436"/>
    </source>
</evidence>
<dbReference type="GO" id="GO:0005886">
    <property type="term" value="C:plasma membrane"/>
    <property type="evidence" value="ECO:0007669"/>
    <property type="project" value="UniProtKB-SubCell"/>
</dbReference>
<evidence type="ECO:0000256" key="3">
    <source>
        <dbReference type="ARBA" id="ARBA00022475"/>
    </source>
</evidence>